<evidence type="ECO:0000313" key="1">
    <source>
        <dbReference type="EMBL" id="EID54565.1"/>
    </source>
</evidence>
<dbReference type="CDD" id="cd22231">
    <property type="entry name" value="RHH_NikR_HicB-like"/>
    <property type="match status" value="1"/>
</dbReference>
<keyword evidence="2" id="KW-1185">Reference proteome</keyword>
<gene>
    <name evidence="1" type="ORF">SacxiDRAFT_2336</name>
</gene>
<dbReference type="AlphaFoldDB" id="I0V362"/>
<dbReference type="OrthoDB" id="3692970at2"/>
<sequence length="73" mass="8252">MKVSVSLPSEDVEFLDEYARQHRIGSRSAALHHAVELLKAARLGDAYAEAWQEWESSGEAEQWEQTTADGLRH</sequence>
<accession>I0V362</accession>
<organism evidence="1 2">
    <name type="scientific">Saccharomonospora xinjiangensis XJ-54</name>
    <dbReference type="NCBI Taxonomy" id="882086"/>
    <lineage>
        <taxon>Bacteria</taxon>
        <taxon>Bacillati</taxon>
        <taxon>Actinomycetota</taxon>
        <taxon>Actinomycetes</taxon>
        <taxon>Pseudonocardiales</taxon>
        <taxon>Pseudonocardiaceae</taxon>
        <taxon>Saccharomonospora</taxon>
    </lineage>
</organism>
<proteinExistence type="predicted"/>
<dbReference type="RefSeq" id="WP_006238712.1">
    <property type="nucleotide sequence ID" value="NZ_JH636049.1"/>
</dbReference>
<evidence type="ECO:0000313" key="2">
    <source>
        <dbReference type="Proteomes" id="UP000004691"/>
    </source>
</evidence>
<dbReference type="InterPro" id="IPR010985">
    <property type="entry name" value="Ribbon_hlx_hlx"/>
</dbReference>
<dbReference type="eggNOG" id="COG3609">
    <property type="taxonomic scope" value="Bacteria"/>
</dbReference>
<name>I0V362_9PSEU</name>
<dbReference type="GO" id="GO:0006355">
    <property type="term" value="P:regulation of DNA-templated transcription"/>
    <property type="evidence" value="ECO:0007669"/>
    <property type="project" value="InterPro"/>
</dbReference>
<reference evidence="1 2" key="1">
    <citation type="submission" date="2012-01" db="EMBL/GenBank/DDBJ databases">
        <title>Improved High-Quality Draft sequence of Saccharomonospora xinjiangensis XJ-54.</title>
        <authorList>
            <consortium name="US DOE Joint Genome Institute"/>
            <person name="Lucas S."/>
            <person name="Han J."/>
            <person name="Lapidus A."/>
            <person name="Cheng J.-F."/>
            <person name="Goodwin L."/>
            <person name="Pitluck S."/>
            <person name="Peters L."/>
            <person name="Mikhailova N."/>
            <person name="Teshima H."/>
            <person name="Detter J.C."/>
            <person name="Han C."/>
            <person name="Tapia R."/>
            <person name="Land M."/>
            <person name="Hauser L."/>
            <person name="Kyrpides N."/>
            <person name="Ivanova N."/>
            <person name="Pagani I."/>
            <person name="Brambilla E.-M."/>
            <person name="Klenk H.-P."/>
            <person name="Woyke T."/>
        </authorList>
    </citation>
    <scope>NUCLEOTIDE SEQUENCE [LARGE SCALE GENOMIC DNA]</scope>
    <source>
        <strain evidence="1 2">XJ-54</strain>
    </source>
</reference>
<dbReference type="Gene3D" id="1.10.1220.10">
    <property type="entry name" value="Met repressor-like"/>
    <property type="match status" value="1"/>
</dbReference>
<dbReference type="InterPro" id="IPR013321">
    <property type="entry name" value="Arc_rbn_hlx_hlx"/>
</dbReference>
<dbReference type="STRING" id="882086.SacxiDRAFT_2336"/>
<dbReference type="SUPFAM" id="SSF47598">
    <property type="entry name" value="Ribbon-helix-helix"/>
    <property type="match status" value="1"/>
</dbReference>
<dbReference type="Proteomes" id="UP000004691">
    <property type="component" value="Unassembled WGS sequence"/>
</dbReference>
<dbReference type="EMBL" id="JH636049">
    <property type="protein sequence ID" value="EID54565.1"/>
    <property type="molecule type" value="Genomic_DNA"/>
</dbReference>
<protein>
    <submittedName>
        <fullName evidence="1">Ribbon-helix-helix protein, copG family</fullName>
    </submittedName>
</protein>
<dbReference type="HOGENOM" id="CLU_194678_0_0_11"/>